<feature type="region of interest" description="Disordered" evidence="1">
    <location>
        <begin position="244"/>
        <end position="282"/>
    </location>
</feature>
<feature type="compositionally biased region" description="Low complexity" evidence="1">
    <location>
        <begin position="363"/>
        <end position="405"/>
    </location>
</feature>
<dbReference type="OMA" id="HASNMIN"/>
<feature type="compositionally biased region" description="Polar residues" evidence="1">
    <location>
        <begin position="1"/>
        <end position="16"/>
    </location>
</feature>
<feature type="region of interest" description="Disordered" evidence="1">
    <location>
        <begin position="464"/>
        <end position="559"/>
    </location>
</feature>
<evidence type="ECO:0000313" key="2">
    <source>
        <dbReference type="EMBL" id="EFC45566.1"/>
    </source>
</evidence>
<feature type="compositionally biased region" description="Polar residues" evidence="1">
    <location>
        <begin position="497"/>
        <end position="524"/>
    </location>
</feature>
<feature type="region of interest" description="Disordered" evidence="1">
    <location>
        <begin position="195"/>
        <end position="221"/>
    </location>
</feature>
<name>D2VBZ8_NAEGR</name>
<protein>
    <submittedName>
        <fullName evidence="2">Uncharacterized protein</fullName>
    </submittedName>
</protein>
<dbReference type="GeneID" id="8858764"/>
<dbReference type="AlphaFoldDB" id="D2VBZ8"/>
<feature type="region of interest" description="Disordered" evidence="1">
    <location>
        <begin position="573"/>
        <end position="592"/>
    </location>
</feature>
<dbReference type="Proteomes" id="UP000006671">
    <property type="component" value="Unassembled WGS sequence"/>
</dbReference>
<dbReference type="EMBL" id="GG738862">
    <property type="protein sequence ID" value="EFC45566.1"/>
    <property type="molecule type" value="Genomic_DNA"/>
</dbReference>
<keyword evidence="3" id="KW-1185">Reference proteome</keyword>
<sequence>MSADDTNNNNNLSHSLVENPEHINMQSNDMILDENIISDTNNNSSNNNNNSNNSNNNIITDNNDGQQVVEDNNVDDSLFIEESGNENQESELENIIMENEIINNIKYNNNPISEFNSNLMDNIKSIVDLFGNRPDSLITELNRFVQKFLQQNIEEIQFLKVKNHVLQELIIDLKSKAYEASSTQNHREETVILELSKMRREKSNNQISPPSPETNEYMQSSSAHTLLTGGASTNNPQRRTRRIRKKLNEPVHKVSSHDANESSDEDEDDHKMTDEHYRPNNDVYARLNSMRLSEIEYPSSDVNQPESDEDETENEFSTPEKPKKKKKKNTSDEDNDYIPNLKPQPRTNIISSHPQPPKTTTLVSPPSSSSIASSVSKPVNSSRSANIKPPIAITNPITIINNSGPPTQPTTNIPKRRGRPRRVRPEDTAANLQPSLSGPLGAVMTQPFQETIKNPLSTTAIQRTASTGTEDTTAPNSGPNTTTTTASSSNSGAFPSITPSDQKMNQSTNNNPAADSSQMPTTEMFSRIPPNMFESPASLQPTIQTTPSNGGESSSSNSFSANVYNQMMSQSLLAQQKKRGPKPGPRRGGSKAMFTIYDSNSFKLTYEKPGVTKITKASISNGPQTIFVDSDVSQYAELSNALGSIGGNVVSQFGNATDSQTRQITTNENVSSTSSNSKTTPITTTTTTTQPNNISNNNVASNSISTVVASSTDTGITSHNNSSSKASRRFTSHASNMINNNLNTGSPIIASNFTGGNNGGGILVMNPTSNNTAASHPFLVPSATNPKRNIEPNSSRDYFAQITTETKDGTQDNRLSVEMSSLAVVKHEEEERRNSIKTNNAQ</sequence>
<dbReference type="KEGG" id="ngr:NAEGRDRAFT_79378"/>
<feature type="compositionally biased region" description="Low complexity" evidence="1">
    <location>
        <begin position="472"/>
        <end position="493"/>
    </location>
</feature>
<feature type="region of interest" description="Disordered" evidence="1">
    <location>
        <begin position="37"/>
        <end position="69"/>
    </location>
</feature>
<reference evidence="2 3" key="1">
    <citation type="journal article" date="2010" name="Cell">
        <title>The genome of Naegleria gruberi illuminates early eukaryotic versatility.</title>
        <authorList>
            <person name="Fritz-Laylin L.K."/>
            <person name="Prochnik S.E."/>
            <person name="Ginger M.L."/>
            <person name="Dacks J.B."/>
            <person name="Carpenter M.L."/>
            <person name="Field M.C."/>
            <person name="Kuo A."/>
            <person name="Paredez A."/>
            <person name="Chapman J."/>
            <person name="Pham J."/>
            <person name="Shu S."/>
            <person name="Neupane R."/>
            <person name="Cipriano M."/>
            <person name="Mancuso J."/>
            <person name="Tu H."/>
            <person name="Salamov A."/>
            <person name="Lindquist E."/>
            <person name="Shapiro H."/>
            <person name="Lucas S."/>
            <person name="Grigoriev I.V."/>
            <person name="Cande W.Z."/>
            <person name="Fulton C."/>
            <person name="Rokhsar D.S."/>
            <person name="Dawson S.C."/>
        </authorList>
    </citation>
    <scope>NUCLEOTIDE SEQUENCE [LARGE SCALE GENOMIC DNA]</scope>
    <source>
        <strain evidence="2 3">NEG-M</strain>
    </source>
</reference>
<evidence type="ECO:0000313" key="3">
    <source>
        <dbReference type="Proteomes" id="UP000006671"/>
    </source>
</evidence>
<proteinExistence type="predicted"/>
<organism evidence="3">
    <name type="scientific">Naegleria gruberi</name>
    <name type="common">Amoeba</name>
    <dbReference type="NCBI Taxonomy" id="5762"/>
    <lineage>
        <taxon>Eukaryota</taxon>
        <taxon>Discoba</taxon>
        <taxon>Heterolobosea</taxon>
        <taxon>Tetramitia</taxon>
        <taxon>Eutetramitia</taxon>
        <taxon>Vahlkampfiidae</taxon>
        <taxon>Naegleria</taxon>
    </lineage>
</organism>
<feature type="compositionally biased region" description="Polar residues" evidence="1">
    <location>
        <begin position="537"/>
        <end position="547"/>
    </location>
</feature>
<dbReference type="InParanoid" id="D2VBZ8"/>
<evidence type="ECO:0000256" key="1">
    <source>
        <dbReference type="SAM" id="MobiDB-lite"/>
    </source>
</evidence>
<feature type="compositionally biased region" description="Basic residues" evidence="1">
    <location>
        <begin position="576"/>
        <end position="589"/>
    </location>
</feature>
<feature type="compositionally biased region" description="Low complexity" evidence="1">
    <location>
        <begin position="665"/>
        <end position="699"/>
    </location>
</feature>
<feature type="compositionally biased region" description="Basic and acidic residues" evidence="1">
    <location>
        <begin position="269"/>
        <end position="279"/>
    </location>
</feature>
<accession>D2VBZ8</accession>
<dbReference type="VEuPathDB" id="AmoebaDB:NAEGRDRAFT_79378"/>
<feature type="compositionally biased region" description="Polar residues" evidence="1">
    <location>
        <begin position="204"/>
        <end position="221"/>
    </location>
</feature>
<feature type="region of interest" description="Disordered" evidence="1">
    <location>
        <begin position="659"/>
        <end position="699"/>
    </location>
</feature>
<feature type="compositionally biased region" description="Low complexity" evidence="1">
    <location>
        <begin position="548"/>
        <end position="559"/>
    </location>
</feature>
<feature type="region of interest" description="Disordered" evidence="1">
    <location>
        <begin position="1"/>
        <end position="22"/>
    </location>
</feature>
<dbReference type="RefSeq" id="XP_002678310.1">
    <property type="nucleotide sequence ID" value="XM_002678264.1"/>
</dbReference>
<feature type="compositionally biased region" description="Polar residues" evidence="1">
    <location>
        <begin position="345"/>
        <end position="362"/>
    </location>
</feature>
<feature type="region of interest" description="Disordered" evidence="1">
    <location>
        <begin position="297"/>
        <end position="441"/>
    </location>
</feature>
<feature type="compositionally biased region" description="Basic and acidic residues" evidence="1">
    <location>
        <begin position="246"/>
        <end position="260"/>
    </location>
</feature>
<feature type="compositionally biased region" description="Low complexity" evidence="1">
    <location>
        <begin position="37"/>
        <end position="64"/>
    </location>
</feature>
<gene>
    <name evidence="2" type="ORF">NAEGRDRAFT_79378</name>
</gene>